<keyword evidence="3" id="KW-1015">Disulfide bond</keyword>
<dbReference type="GO" id="GO:0016491">
    <property type="term" value="F:oxidoreductase activity"/>
    <property type="evidence" value="ECO:0007669"/>
    <property type="project" value="InterPro"/>
</dbReference>
<dbReference type="OrthoDB" id="750178at2"/>
<evidence type="ECO:0000256" key="3">
    <source>
        <dbReference type="ARBA" id="ARBA00023157"/>
    </source>
</evidence>
<protein>
    <submittedName>
        <fullName evidence="6">Peroxiredoxin</fullName>
    </submittedName>
</protein>
<evidence type="ECO:0000259" key="5">
    <source>
        <dbReference type="PROSITE" id="PS51352"/>
    </source>
</evidence>
<dbReference type="PANTHER" id="PTHR42852">
    <property type="entry name" value="THIOL:DISULFIDE INTERCHANGE PROTEIN DSBE"/>
    <property type="match status" value="1"/>
</dbReference>
<dbReference type="STRING" id="390241.SAMN04488023_10730"/>
<gene>
    <name evidence="6" type="ORF">SAMN04488023_10730</name>
</gene>
<dbReference type="Gene3D" id="3.40.30.10">
    <property type="entry name" value="Glutaredoxin"/>
    <property type="match status" value="1"/>
</dbReference>
<dbReference type="PROSITE" id="PS00194">
    <property type="entry name" value="THIOREDOXIN_1"/>
    <property type="match status" value="1"/>
</dbReference>
<comment type="subcellular location">
    <subcellularLocation>
        <location evidence="1">Cell envelope</location>
    </subcellularLocation>
</comment>
<dbReference type="GO" id="GO:0016209">
    <property type="term" value="F:antioxidant activity"/>
    <property type="evidence" value="ECO:0007669"/>
    <property type="project" value="InterPro"/>
</dbReference>
<proteinExistence type="predicted"/>
<dbReference type="InterPro" id="IPR000866">
    <property type="entry name" value="AhpC/TSA"/>
</dbReference>
<dbReference type="EMBL" id="FOGG01000007">
    <property type="protein sequence ID" value="SER30692.1"/>
    <property type="molecule type" value="Genomic_DNA"/>
</dbReference>
<dbReference type="CDD" id="cd02966">
    <property type="entry name" value="TlpA_like_family"/>
    <property type="match status" value="1"/>
</dbReference>
<dbReference type="InterPro" id="IPR050553">
    <property type="entry name" value="Thioredoxin_ResA/DsbE_sf"/>
</dbReference>
<dbReference type="InterPro" id="IPR036249">
    <property type="entry name" value="Thioredoxin-like_sf"/>
</dbReference>
<organism evidence="6 7">
    <name type="scientific">Pedobacter rhizosphaerae</name>
    <dbReference type="NCBI Taxonomy" id="390241"/>
    <lineage>
        <taxon>Bacteria</taxon>
        <taxon>Pseudomonadati</taxon>
        <taxon>Bacteroidota</taxon>
        <taxon>Sphingobacteriia</taxon>
        <taxon>Sphingobacteriales</taxon>
        <taxon>Sphingobacteriaceae</taxon>
        <taxon>Pedobacter</taxon>
    </lineage>
</organism>
<keyword evidence="4" id="KW-0676">Redox-active center</keyword>
<reference evidence="7" key="1">
    <citation type="submission" date="2016-10" db="EMBL/GenBank/DDBJ databases">
        <authorList>
            <person name="Varghese N."/>
            <person name="Submissions S."/>
        </authorList>
    </citation>
    <scope>NUCLEOTIDE SEQUENCE [LARGE SCALE GENOMIC DNA]</scope>
    <source>
        <strain evidence="7">DSM 18610</strain>
    </source>
</reference>
<evidence type="ECO:0000313" key="7">
    <source>
        <dbReference type="Proteomes" id="UP000199572"/>
    </source>
</evidence>
<evidence type="ECO:0000313" key="6">
    <source>
        <dbReference type="EMBL" id="SER30692.1"/>
    </source>
</evidence>
<dbReference type="RefSeq" id="WP_090883008.1">
    <property type="nucleotide sequence ID" value="NZ_FOGG01000007.1"/>
</dbReference>
<dbReference type="GO" id="GO:0030313">
    <property type="term" value="C:cell envelope"/>
    <property type="evidence" value="ECO:0007669"/>
    <property type="project" value="UniProtKB-SubCell"/>
</dbReference>
<evidence type="ECO:0000256" key="4">
    <source>
        <dbReference type="ARBA" id="ARBA00023284"/>
    </source>
</evidence>
<dbReference type="InterPro" id="IPR013766">
    <property type="entry name" value="Thioredoxin_domain"/>
</dbReference>
<sequence>MLSNSYLKFFSICLLSSVFSKLQAQESFELIGKLADPTLEGNTVLLSYSDGAKFRYDTTRVRNGAFLMKGTVQQTAKVFLYVDNSKEQTVLTKKKGQNIRFYLSPGITRIEGTGLENAKISGSQTQREYEKLSADLAQVGWTQPSSKSDTLIDRRNQVYMKFMQQYPNSLVSHDLMDELANPNFFSLHSTQMQKVAEGFPQSWKKSKAGLKVAGLIADAQELGVGKTSIDFTMNDIDGKPVKLSDYRGKFVLLDFWASWCLPCRAENPNVLKAYAQFRDKNFTVVAVSLDKESAKKEWLAAVKKDGLPWSQLSELKGWDSAVAKAYKIKSIPANYLIDPQGKIVGVGLRGENLIKQLEKTLK</sequence>
<keyword evidence="7" id="KW-1185">Reference proteome</keyword>
<dbReference type="PROSITE" id="PS51352">
    <property type="entry name" value="THIOREDOXIN_2"/>
    <property type="match status" value="1"/>
</dbReference>
<evidence type="ECO:0000256" key="1">
    <source>
        <dbReference type="ARBA" id="ARBA00004196"/>
    </source>
</evidence>
<evidence type="ECO:0000256" key="2">
    <source>
        <dbReference type="ARBA" id="ARBA00022748"/>
    </source>
</evidence>
<dbReference type="InterPro" id="IPR017937">
    <property type="entry name" value="Thioredoxin_CS"/>
</dbReference>
<dbReference type="Proteomes" id="UP000199572">
    <property type="component" value="Unassembled WGS sequence"/>
</dbReference>
<feature type="domain" description="Thioredoxin" evidence="5">
    <location>
        <begin position="222"/>
        <end position="362"/>
    </location>
</feature>
<dbReference type="GO" id="GO:0017004">
    <property type="term" value="P:cytochrome complex assembly"/>
    <property type="evidence" value="ECO:0007669"/>
    <property type="project" value="UniProtKB-KW"/>
</dbReference>
<dbReference type="SUPFAM" id="SSF52833">
    <property type="entry name" value="Thioredoxin-like"/>
    <property type="match status" value="1"/>
</dbReference>
<dbReference type="PANTHER" id="PTHR42852:SF6">
    <property type="entry name" value="THIOL:DISULFIDE INTERCHANGE PROTEIN DSBE"/>
    <property type="match status" value="1"/>
</dbReference>
<name>A0A1H9N452_9SPHI</name>
<dbReference type="Pfam" id="PF14289">
    <property type="entry name" value="DUF4369"/>
    <property type="match status" value="1"/>
</dbReference>
<keyword evidence="2" id="KW-0201">Cytochrome c-type biogenesis</keyword>
<dbReference type="AlphaFoldDB" id="A0A1H9N452"/>
<dbReference type="InterPro" id="IPR025380">
    <property type="entry name" value="DUF4369"/>
</dbReference>
<accession>A0A1H9N452</accession>
<dbReference type="Pfam" id="PF00578">
    <property type="entry name" value="AhpC-TSA"/>
    <property type="match status" value="1"/>
</dbReference>